<dbReference type="OrthoDB" id="9796196at2"/>
<dbReference type="PANTHER" id="PTHR42894">
    <property type="entry name" value="N-(5'-PHOSPHORIBOSYL)ANTHRANILATE ISOMERASE"/>
    <property type="match status" value="1"/>
</dbReference>
<evidence type="ECO:0000256" key="8">
    <source>
        <dbReference type="ARBA" id="ARBA00023141"/>
    </source>
</evidence>
<comment type="caution">
    <text evidence="12">The sequence shown here is derived from an EMBL/GenBank/DDBJ whole genome shotgun (WGS) entry which is preliminary data.</text>
</comment>
<evidence type="ECO:0000256" key="7">
    <source>
        <dbReference type="ARBA" id="ARBA00022822"/>
    </source>
</evidence>
<organism evidence="12 13">
    <name type="scientific">Geothermobacter hydrogeniphilus</name>
    <dbReference type="NCBI Taxonomy" id="1969733"/>
    <lineage>
        <taxon>Bacteria</taxon>
        <taxon>Pseudomonadati</taxon>
        <taxon>Thermodesulfobacteriota</taxon>
        <taxon>Desulfuromonadia</taxon>
        <taxon>Desulfuromonadales</taxon>
        <taxon>Geothermobacteraceae</taxon>
        <taxon>Geothermobacter</taxon>
    </lineage>
</organism>
<comment type="similarity">
    <text evidence="3 10">Belongs to the TrpF family.</text>
</comment>
<dbReference type="Proteomes" id="UP000236340">
    <property type="component" value="Unassembled WGS sequence"/>
</dbReference>
<evidence type="ECO:0000256" key="4">
    <source>
        <dbReference type="ARBA" id="ARBA00012572"/>
    </source>
</evidence>
<dbReference type="EMBL" id="PPFX01000002">
    <property type="protein sequence ID" value="PNU21585.1"/>
    <property type="molecule type" value="Genomic_DNA"/>
</dbReference>
<evidence type="ECO:0000256" key="3">
    <source>
        <dbReference type="ARBA" id="ARBA00007571"/>
    </source>
</evidence>
<keyword evidence="9 10" id="KW-0413">Isomerase</keyword>
<dbReference type="InterPro" id="IPR001240">
    <property type="entry name" value="PRAI_dom"/>
</dbReference>
<evidence type="ECO:0000313" key="12">
    <source>
        <dbReference type="EMBL" id="PNU21585.1"/>
    </source>
</evidence>
<keyword evidence="7 10" id="KW-0822">Tryptophan biosynthesis</keyword>
<accession>A0A2K2HE62</accession>
<evidence type="ECO:0000256" key="6">
    <source>
        <dbReference type="ARBA" id="ARBA00022605"/>
    </source>
</evidence>
<comment type="catalytic activity">
    <reaction evidence="1 10">
        <text>N-(5-phospho-beta-D-ribosyl)anthranilate = 1-(2-carboxyphenylamino)-1-deoxy-D-ribulose 5-phosphate</text>
        <dbReference type="Rhea" id="RHEA:21540"/>
        <dbReference type="ChEBI" id="CHEBI:18277"/>
        <dbReference type="ChEBI" id="CHEBI:58613"/>
        <dbReference type="EC" id="5.3.1.24"/>
    </reaction>
</comment>
<dbReference type="AlphaFoldDB" id="A0A2K2HE62"/>
<dbReference type="EC" id="5.3.1.24" evidence="4 10"/>
<dbReference type="NCBIfam" id="NF002298">
    <property type="entry name" value="PRK01222.1-4"/>
    <property type="match status" value="1"/>
</dbReference>
<name>A0A2K2HE62_9BACT</name>
<dbReference type="GO" id="GO:0004640">
    <property type="term" value="F:phosphoribosylanthranilate isomerase activity"/>
    <property type="evidence" value="ECO:0007669"/>
    <property type="project" value="UniProtKB-UniRule"/>
</dbReference>
<reference evidence="12 13" key="1">
    <citation type="journal article" date="2018" name="Genome Announc.">
        <title>Genome Sequence of Geothermobacter sp. HR-1 Iron Reducer from the Loihi Seamount.</title>
        <authorList>
            <person name="Smith H."/>
            <person name="Abuyen K."/>
            <person name="Tremblay J."/>
            <person name="Savalia P."/>
            <person name="Perez-Rodriguez I."/>
            <person name="Emerson D."/>
            <person name="Tully B."/>
            <person name="Amend J."/>
        </authorList>
    </citation>
    <scope>NUCLEOTIDE SEQUENCE [LARGE SCALE GENOMIC DNA]</scope>
    <source>
        <strain evidence="12 13">HR-1</strain>
    </source>
</reference>
<dbReference type="GO" id="GO:0000162">
    <property type="term" value="P:L-tryptophan biosynthetic process"/>
    <property type="evidence" value="ECO:0007669"/>
    <property type="project" value="UniProtKB-UniRule"/>
</dbReference>
<gene>
    <name evidence="10" type="primary">trpF</name>
    <name evidence="12" type="ORF">C2E25_01610</name>
</gene>
<dbReference type="RefSeq" id="WP_103114068.1">
    <property type="nucleotide sequence ID" value="NZ_PPFX01000002.1"/>
</dbReference>
<dbReference type="CDD" id="cd00405">
    <property type="entry name" value="PRAI"/>
    <property type="match status" value="1"/>
</dbReference>
<dbReference type="Pfam" id="PF00697">
    <property type="entry name" value="PRAI"/>
    <property type="match status" value="1"/>
</dbReference>
<evidence type="ECO:0000256" key="2">
    <source>
        <dbReference type="ARBA" id="ARBA00004664"/>
    </source>
</evidence>
<evidence type="ECO:0000256" key="5">
    <source>
        <dbReference type="ARBA" id="ARBA00022272"/>
    </source>
</evidence>
<keyword evidence="8 10" id="KW-0057">Aromatic amino acid biosynthesis</keyword>
<protein>
    <recommendedName>
        <fullName evidence="5 10">N-(5'-phosphoribosyl)anthranilate isomerase</fullName>
        <shortName evidence="10">PRAI</shortName>
        <ecNumber evidence="4 10">5.3.1.24</ecNumber>
    </recommendedName>
</protein>
<dbReference type="HAMAP" id="MF_00135">
    <property type="entry name" value="PRAI"/>
    <property type="match status" value="1"/>
</dbReference>
<evidence type="ECO:0000256" key="9">
    <source>
        <dbReference type="ARBA" id="ARBA00023235"/>
    </source>
</evidence>
<comment type="pathway">
    <text evidence="2 10">Amino-acid biosynthesis; L-tryptophan biosynthesis; L-tryptophan from chorismate: step 3/5.</text>
</comment>
<sequence>MTVRVKICGITRREDGEHAVACGADALGLVFFEGSPRCVSIEQAQRIVAGLPPFITLVGLFVNADPQTIRETVAACGLDAVQFHGDEPPEACRMDGVKVIKALRVRNAATLEQAGSYQVSALLLDAWDPECYGGSGRSFNWQLAAELASRRPLILAGGLTPDNVADAVRCVGPYAVDVSSGVESAPGIKDPARVAAFIRAVRRESRGMNSPPRREM</sequence>
<dbReference type="FunFam" id="3.20.20.70:FF:000075">
    <property type="entry name" value="Tryptophan biosynthesis protein TRP1"/>
    <property type="match status" value="1"/>
</dbReference>
<dbReference type="InterPro" id="IPR011060">
    <property type="entry name" value="RibuloseP-bd_barrel"/>
</dbReference>
<dbReference type="InterPro" id="IPR013785">
    <property type="entry name" value="Aldolase_TIM"/>
</dbReference>
<dbReference type="Gene3D" id="3.20.20.70">
    <property type="entry name" value="Aldolase class I"/>
    <property type="match status" value="1"/>
</dbReference>
<dbReference type="SUPFAM" id="SSF51366">
    <property type="entry name" value="Ribulose-phoshate binding barrel"/>
    <property type="match status" value="1"/>
</dbReference>
<dbReference type="PANTHER" id="PTHR42894:SF1">
    <property type="entry name" value="N-(5'-PHOSPHORIBOSYL)ANTHRANILATE ISOMERASE"/>
    <property type="match status" value="1"/>
</dbReference>
<evidence type="ECO:0000256" key="1">
    <source>
        <dbReference type="ARBA" id="ARBA00001164"/>
    </source>
</evidence>
<dbReference type="UniPathway" id="UPA00035">
    <property type="reaction ID" value="UER00042"/>
</dbReference>
<evidence type="ECO:0000313" key="13">
    <source>
        <dbReference type="Proteomes" id="UP000236340"/>
    </source>
</evidence>
<evidence type="ECO:0000259" key="11">
    <source>
        <dbReference type="Pfam" id="PF00697"/>
    </source>
</evidence>
<keyword evidence="6 10" id="KW-0028">Amino-acid biosynthesis</keyword>
<proteinExistence type="inferred from homology"/>
<feature type="domain" description="N-(5'phosphoribosyl) anthranilate isomerase (PRAI)" evidence="11">
    <location>
        <begin position="5"/>
        <end position="199"/>
    </location>
</feature>
<dbReference type="InterPro" id="IPR044643">
    <property type="entry name" value="TrpF_fam"/>
</dbReference>
<evidence type="ECO:0000256" key="10">
    <source>
        <dbReference type="HAMAP-Rule" id="MF_00135"/>
    </source>
</evidence>